<feature type="transmembrane region" description="Helical" evidence="1">
    <location>
        <begin position="162"/>
        <end position="182"/>
    </location>
</feature>
<dbReference type="Proteomes" id="UP001500016">
    <property type="component" value="Unassembled WGS sequence"/>
</dbReference>
<dbReference type="RefSeq" id="WP_344533387.1">
    <property type="nucleotide sequence ID" value="NZ_BAAAPE010000016.1"/>
</dbReference>
<keyword evidence="1" id="KW-1133">Transmembrane helix</keyword>
<keyword evidence="4" id="KW-1185">Reference proteome</keyword>
<keyword evidence="1" id="KW-0812">Transmembrane</keyword>
<feature type="domain" description="CAAX prenyl protease 2/Lysostaphin resistance protein A-like" evidence="2">
    <location>
        <begin position="131"/>
        <end position="221"/>
    </location>
</feature>
<evidence type="ECO:0000313" key="4">
    <source>
        <dbReference type="Proteomes" id="UP001500016"/>
    </source>
</evidence>
<accession>A0ABN2WNX0</accession>
<gene>
    <name evidence="3" type="ORF">GCM10009801_65430</name>
</gene>
<protein>
    <submittedName>
        <fullName evidence="3">Type II CAAX endopeptidase family protein</fullName>
    </submittedName>
</protein>
<comment type="caution">
    <text evidence="3">The sequence shown here is derived from an EMBL/GenBank/DDBJ whole genome shotgun (WGS) entry which is preliminary data.</text>
</comment>
<dbReference type="EMBL" id="BAAAPE010000016">
    <property type="protein sequence ID" value="GAA2096113.1"/>
    <property type="molecule type" value="Genomic_DNA"/>
</dbReference>
<evidence type="ECO:0000256" key="1">
    <source>
        <dbReference type="SAM" id="Phobius"/>
    </source>
</evidence>
<evidence type="ECO:0000259" key="2">
    <source>
        <dbReference type="Pfam" id="PF02517"/>
    </source>
</evidence>
<evidence type="ECO:0000313" key="3">
    <source>
        <dbReference type="EMBL" id="GAA2096113.1"/>
    </source>
</evidence>
<dbReference type="InterPro" id="IPR003675">
    <property type="entry name" value="Rce1/LyrA-like_dom"/>
</dbReference>
<feature type="transmembrane region" description="Helical" evidence="1">
    <location>
        <begin position="239"/>
        <end position="265"/>
    </location>
</feature>
<organism evidence="3 4">
    <name type="scientific">Streptomyces albiaxialis</name>
    <dbReference type="NCBI Taxonomy" id="329523"/>
    <lineage>
        <taxon>Bacteria</taxon>
        <taxon>Bacillati</taxon>
        <taxon>Actinomycetota</taxon>
        <taxon>Actinomycetes</taxon>
        <taxon>Kitasatosporales</taxon>
        <taxon>Streptomycetaceae</taxon>
        <taxon>Streptomyces</taxon>
    </lineage>
</organism>
<reference evidence="3 4" key="1">
    <citation type="journal article" date="2019" name="Int. J. Syst. Evol. Microbiol.">
        <title>The Global Catalogue of Microorganisms (GCM) 10K type strain sequencing project: providing services to taxonomists for standard genome sequencing and annotation.</title>
        <authorList>
            <consortium name="The Broad Institute Genomics Platform"/>
            <consortium name="The Broad Institute Genome Sequencing Center for Infectious Disease"/>
            <person name="Wu L."/>
            <person name="Ma J."/>
        </authorList>
    </citation>
    <scope>NUCLEOTIDE SEQUENCE [LARGE SCALE GENOMIC DNA]</scope>
    <source>
        <strain evidence="3 4">JCM 15478</strain>
    </source>
</reference>
<feature type="transmembrane region" description="Helical" evidence="1">
    <location>
        <begin position="88"/>
        <end position="110"/>
    </location>
</feature>
<feature type="transmembrane region" description="Helical" evidence="1">
    <location>
        <begin position="46"/>
        <end position="68"/>
    </location>
</feature>
<dbReference type="Pfam" id="PF02517">
    <property type="entry name" value="Rce1-like"/>
    <property type="match status" value="1"/>
</dbReference>
<name>A0ABN2WNX0_9ACTN</name>
<feature type="transmembrane region" description="Helical" evidence="1">
    <location>
        <begin position="189"/>
        <end position="219"/>
    </location>
</feature>
<sequence>MSERDGGGPLRVTVRVLVLFAGAVLVWLFVFHGTPLGLDYDRPTHAARAVLTTALVVPAAVLARRLLFAGRPWAELGLPSPRAGGPRLLLGAAAWAVPSALGFALCLGSGVTTLALAPRTSVAEAAGVTGLLVVLVFLYEALPEELVFRGLLLRALLDALPPWRANLAQAVLFALYGFLIGVATSPDRLLIFLVLALVLGTFRLATGDVWAGIGFHLAFQTVAQSLEGEGAAYEVDGSGALGVLALGGLPFALGPTVLASGLALLTVRALRRGSRTPPG</sequence>
<keyword evidence="1" id="KW-0472">Membrane</keyword>
<feature type="transmembrane region" description="Helical" evidence="1">
    <location>
        <begin position="12"/>
        <end position="34"/>
    </location>
</feature>
<proteinExistence type="predicted"/>